<dbReference type="InterPro" id="IPR056091">
    <property type="entry name" value="DUF7674"/>
</dbReference>
<evidence type="ECO:0000259" key="1">
    <source>
        <dbReference type="Pfam" id="PF24722"/>
    </source>
</evidence>
<dbReference type="AlphaFoldDB" id="A0A1H7IZL8"/>
<feature type="domain" description="DUF7674" evidence="1">
    <location>
        <begin position="13"/>
        <end position="114"/>
    </location>
</feature>
<dbReference type="Pfam" id="PF24722">
    <property type="entry name" value="DUF7674"/>
    <property type="match status" value="1"/>
</dbReference>
<dbReference type="RefSeq" id="WP_093318685.1">
    <property type="nucleotide sequence ID" value="NZ_FOAF01000001.1"/>
</dbReference>
<evidence type="ECO:0000313" key="2">
    <source>
        <dbReference type="EMBL" id="SEK66275.1"/>
    </source>
</evidence>
<evidence type="ECO:0000313" key="3">
    <source>
        <dbReference type="Proteomes" id="UP000199421"/>
    </source>
</evidence>
<organism evidence="2 3">
    <name type="scientific">Olivibacter domesticus</name>
    <name type="common">Pseudosphingobacterium domesticum</name>
    <dbReference type="NCBI Taxonomy" id="407022"/>
    <lineage>
        <taxon>Bacteria</taxon>
        <taxon>Pseudomonadati</taxon>
        <taxon>Bacteroidota</taxon>
        <taxon>Sphingobacteriia</taxon>
        <taxon>Sphingobacteriales</taxon>
        <taxon>Sphingobacteriaceae</taxon>
        <taxon>Olivibacter</taxon>
    </lineage>
</organism>
<gene>
    <name evidence="2" type="ORF">SAMN05661044_00842</name>
</gene>
<proteinExistence type="predicted"/>
<accession>A0A1H7IZL8</accession>
<sequence length="121" mass="14143">MEQYEISAIMAAALPSLFIETKNSRLMNNINGIMKSVVVFTRRMLIKHDLNSVETCMALIYEIYKEGDRKIKTAIERVYIFSFSSLRKECSLQEWNDITSNMPRPLYNIYIKQLKHGKITT</sequence>
<name>A0A1H7IZL8_OLID1</name>
<dbReference type="EMBL" id="FOAF01000001">
    <property type="protein sequence ID" value="SEK66275.1"/>
    <property type="molecule type" value="Genomic_DNA"/>
</dbReference>
<protein>
    <recommendedName>
        <fullName evidence="1">DUF7674 domain-containing protein</fullName>
    </recommendedName>
</protein>
<dbReference type="OrthoDB" id="707611at2"/>
<keyword evidence="3" id="KW-1185">Reference proteome</keyword>
<dbReference type="Proteomes" id="UP000199421">
    <property type="component" value="Unassembled WGS sequence"/>
</dbReference>
<reference evidence="3" key="1">
    <citation type="submission" date="2016-10" db="EMBL/GenBank/DDBJ databases">
        <authorList>
            <person name="Varghese N."/>
            <person name="Submissions S."/>
        </authorList>
    </citation>
    <scope>NUCLEOTIDE SEQUENCE [LARGE SCALE GENOMIC DNA]</scope>
    <source>
        <strain evidence="3">DSM 18733</strain>
    </source>
</reference>